<keyword evidence="1" id="KW-0812">Transmembrane</keyword>
<evidence type="ECO:0000313" key="3">
    <source>
        <dbReference type="EMBL" id="KAF7368847.1"/>
    </source>
</evidence>
<dbReference type="EMBL" id="JACAZI010000002">
    <property type="protein sequence ID" value="KAF7368847.1"/>
    <property type="molecule type" value="Genomic_DNA"/>
</dbReference>
<gene>
    <name evidence="3" type="ORF">MVEN_00210100</name>
</gene>
<proteinExistence type="predicted"/>
<comment type="caution">
    <text evidence="3">The sequence shown here is derived from an EMBL/GenBank/DDBJ whole genome shotgun (WGS) entry which is preliminary data.</text>
</comment>
<evidence type="ECO:0000256" key="2">
    <source>
        <dbReference type="SAM" id="SignalP"/>
    </source>
</evidence>
<organism evidence="3 4">
    <name type="scientific">Mycena venus</name>
    <dbReference type="NCBI Taxonomy" id="2733690"/>
    <lineage>
        <taxon>Eukaryota</taxon>
        <taxon>Fungi</taxon>
        <taxon>Dikarya</taxon>
        <taxon>Basidiomycota</taxon>
        <taxon>Agaricomycotina</taxon>
        <taxon>Agaricomycetes</taxon>
        <taxon>Agaricomycetidae</taxon>
        <taxon>Agaricales</taxon>
        <taxon>Marasmiineae</taxon>
        <taxon>Mycenaceae</taxon>
        <taxon>Mycena</taxon>
    </lineage>
</organism>
<keyword evidence="1" id="KW-1133">Transmembrane helix</keyword>
<dbReference type="Proteomes" id="UP000620124">
    <property type="component" value="Unassembled WGS sequence"/>
</dbReference>
<feature type="chain" id="PRO_5034487456" description="Transmembrane protein" evidence="2">
    <location>
        <begin position="18"/>
        <end position="289"/>
    </location>
</feature>
<keyword evidence="1" id="KW-0472">Membrane</keyword>
<evidence type="ECO:0000313" key="4">
    <source>
        <dbReference type="Proteomes" id="UP000620124"/>
    </source>
</evidence>
<feature type="transmembrane region" description="Helical" evidence="1">
    <location>
        <begin position="186"/>
        <end position="208"/>
    </location>
</feature>
<sequence>MLPVVFSTVLLASIAAAQPSTNATCSSSFAWSFNSLRQSPCLIAAYLASVCDDGLFMVPALVDNLSYYNGPSVAQANACACSSVFYSLLSACAECQSGQVLTWKIFTTSCNTVYSQVYPRNIPLGTTVPHWAYQDVTVDEGFNSTLAQLQLDAPESTENPQATQTALPSVIPSVAAAPKRLNVKDVVGGVVGGITVLLVFCIAAFLCIRRRRKAVASSKLVQTPTPYPSTAELSHFSTIQKPKFYNPADSSTFPLLTFPDINAGRVKRPLFFGNTVTDQPPRYTGAPEV</sequence>
<keyword evidence="4" id="KW-1185">Reference proteome</keyword>
<reference evidence="3" key="1">
    <citation type="submission" date="2020-05" db="EMBL/GenBank/DDBJ databases">
        <title>Mycena genomes resolve the evolution of fungal bioluminescence.</title>
        <authorList>
            <person name="Tsai I.J."/>
        </authorList>
    </citation>
    <scope>NUCLEOTIDE SEQUENCE</scope>
    <source>
        <strain evidence="3">CCC161011</strain>
    </source>
</reference>
<evidence type="ECO:0000256" key="1">
    <source>
        <dbReference type="SAM" id="Phobius"/>
    </source>
</evidence>
<dbReference type="OrthoDB" id="2526171at2759"/>
<protein>
    <recommendedName>
        <fullName evidence="5">Transmembrane protein</fullName>
    </recommendedName>
</protein>
<feature type="signal peptide" evidence="2">
    <location>
        <begin position="1"/>
        <end position="17"/>
    </location>
</feature>
<accession>A0A8H7DDD6</accession>
<dbReference type="AlphaFoldDB" id="A0A8H7DDD6"/>
<keyword evidence="2" id="KW-0732">Signal</keyword>
<evidence type="ECO:0008006" key="5">
    <source>
        <dbReference type="Google" id="ProtNLM"/>
    </source>
</evidence>
<name>A0A8H7DDD6_9AGAR</name>